<keyword evidence="6" id="KW-0539">Nucleus</keyword>
<evidence type="ECO:0000256" key="7">
    <source>
        <dbReference type="SAM" id="MobiDB-lite"/>
    </source>
</evidence>
<protein>
    <submittedName>
        <fullName evidence="9">C6 transcription factor, putative</fullName>
    </submittedName>
</protein>
<evidence type="ECO:0000256" key="2">
    <source>
        <dbReference type="ARBA" id="ARBA00022833"/>
    </source>
</evidence>
<accession>G3JP06</accession>
<dbReference type="PROSITE" id="PS50048">
    <property type="entry name" value="ZN2_CY6_FUNGAL_2"/>
    <property type="match status" value="1"/>
</dbReference>
<feature type="compositionally biased region" description="Polar residues" evidence="7">
    <location>
        <begin position="85"/>
        <end position="102"/>
    </location>
</feature>
<gene>
    <name evidence="9" type="ORF">CCM_07868</name>
</gene>
<name>G3JP06_CORMM</name>
<feature type="domain" description="Zn(2)-C6 fungal-type" evidence="8">
    <location>
        <begin position="14"/>
        <end position="44"/>
    </location>
</feature>
<dbReference type="Pfam" id="PF00172">
    <property type="entry name" value="Zn_clus"/>
    <property type="match status" value="1"/>
</dbReference>
<dbReference type="SMART" id="SM00906">
    <property type="entry name" value="Fungal_trans"/>
    <property type="match status" value="1"/>
</dbReference>
<evidence type="ECO:0000256" key="4">
    <source>
        <dbReference type="ARBA" id="ARBA00023125"/>
    </source>
</evidence>
<keyword evidence="2" id="KW-0862">Zinc</keyword>
<dbReference type="InParanoid" id="G3JP06"/>
<evidence type="ECO:0000259" key="8">
    <source>
        <dbReference type="PROSITE" id="PS50048"/>
    </source>
</evidence>
<reference evidence="9 10" key="1">
    <citation type="journal article" date="2011" name="Genome Biol.">
        <title>Genome sequence of the insect pathogenic fungus Cordyceps militaris, a valued traditional Chinese medicine.</title>
        <authorList>
            <person name="Zheng P."/>
            <person name="Xia Y."/>
            <person name="Xiao G."/>
            <person name="Xiong C."/>
            <person name="Hu X."/>
            <person name="Zhang S."/>
            <person name="Zheng H."/>
            <person name="Huang Y."/>
            <person name="Zhou Y."/>
            <person name="Wang S."/>
            <person name="Zhao G.P."/>
            <person name="Liu X."/>
            <person name="St Leger R.J."/>
            <person name="Wang C."/>
        </authorList>
    </citation>
    <scope>NUCLEOTIDE SEQUENCE [LARGE SCALE GENOMIC DNA]</scope>
    <source>
        <strain evidence="9 10">CM01</strain>
    </source>
</reference>
<dbReference type="InterPro" id="IPR051430">
    <property type="entry name" value="Fungal_TF_Env_Response"/>
</dbReference>
<dbReference type="PROSITE" id="PS00463">
    <property type="entry name" value="ZN2_CY6_FUNGAL_1"/>
    <property type="match status" value="1"/>
</dbReference>
<dbReference type="AlphaFoldDB" id="G3JP06"/>
<evidence type="ECO:0000256" key="1">
    <source>
        <dbReference type="ARBA" id="ARBA00022723"/>
    </source>
</evidence>
<keyword evidence="1" id="KW-0479">Metal-binding</keyword>
<dbReference type="OMA" id="TWISEPE"/>
<dbReference type="eggNOG" id="ENOG502SJVT">
    <property type="taxonomic scope" value="Eukaryota"/>
</dbReference>
<organism evidence="9 10">
    <name type="scientific">Cordyceps militaris (strain CM01)</name>
    <name type="common">Caterpillar fungus</name>
    <dbReference type="NCBI Taxonomy" id="983644"/>
    <lineage>
        <taxon>Eukaryota</taxon>
        <taxon>Fungi</taxon>
        <taxon>Dikarya</taxon>
        <taxon>Ascomycota</taxon>
        <taxon>Pezizomycotina</taxon>
        <taxon>Sordariomycetes</taxon>
        <taxon>Hypocreomycetidae</taxon>
        <taxon>Hypocreales</taxon>
        <taxon>Cordycipitaceae</taxon>
        <taxon>Cordyceps</taxon>
    </lineage>
</organism>
<dbReference type="InterPro" id="IPR007219">
    <property type="entry name" value="XnlR_reg_dom"/>
</dbReference>
<dbReference type="SUPFAM" id="SSF57701">
    <property type="entry name" value="Zn2/Cys6 DNA-binding domain"/>
    <property type="match status" value="1"/>
</dbReference>
<keyword evidence="3" id="KW-0805">Transcription regulation</keyword>
<proteinExistence type="predicted"/>
<dbReference type="GO" id="GO:0005634">
    <property type="term" value="C:nucleus"/>
    <property type="evidence" value="ECO:0007669"/>
    <property type="project" value="TreeGrafter"/>
</dbReference>
<evidence type="ECO:0000256" key="3">
    <source>
        <dbReference type="ARBA" id="ARBA00023015"/>
    </source>
</evidence>
<sequence>MAEPAKRRRRPAVACVLCRKRKIKCNRNFPCNNCIRSRTGDCVYESRPVDAPEPAHATPATATLTTGSWKPILPSPRHGQVGTARPSSGSLHASPTSTQSPTDAGHSHEDEATRLRLRIRELEDQLSRVSMEGSSASPLTTVSSSIETSSSQLGGVFHVQCETPMGNEGPVIARSMMHKTRLFGQTHWCVTGVLLIRDIFETIDEQLQERGAGAWAGIARCKVLARFIKARRCPPWPVVRTSPLPEKALADKLVENYLVNTESIYRVLHIPTFREQYAALWTSGAAAAAADPVFAVQTKLVLALGAVTNDSTFSLRPRALQWVYEAQTWLAEPKFKSRLDVPTMQASILLLFAQERFGVTADAMWTGVGALVRRAMFMGLHRDPARLPDRTVLACEMHRRLWNTLCELSLQSSLGSGGPVFLSLSDFDTRPPGNFDDAQLLDPAPVPRPPHECTQMTVALALRETFSQRLDALRFLNDVSSGGSYEETLRLDAALRASYKALGRRLQACRGRGAKPVLTSVELRILDIILYRYLTALHVPYFVAAMQEARYAYSRVVTVDCSLKVWASLAGTTAAAPLQAAQSPPFEAEDGLRRQVTRGMSFFMVAAMHSALLIVMELRAQLKESDGLGPKMLRPDLVAVLEQSQAWSLEVIAAGHTNIKGYLLLRIIAVHIDGLSRNLSQELQVENLLAAATEVSETCGRLLTDMAEKLAGGGQHDRVMEPAVAPMPTPPGTSGEWAFTGLDDLLASTEAKTEGWPANYGYSMDEFEWTMFDC</sequence>
<dbReference type="CDD" id="cd00067">
    <property type="entry name" value="GAL4"/>
    <property type="match status" value="1"/>
</dbReference>
<dbReference type="GO" id="GO:0006351">
    <property type="term" value="P:DNA-templated transcription"/>
    <property type="evidence" value="ECO:0007669"/>
    <property type="project" value="InterPro"/>
</dbReference>
<evidence type="ECO:0000256" key="5">
    <source>
        <dbReference type="ARBA" id="ARBA00023163"/>
    </source>
</evidence>
<dbReference type="OrthoDB" id="4337792at2759"/>
<dbReference type="CDD" id="cd12148">
    <property type="entry name" value="fungal_TF_MHR"/>
    <property type="match status" value="1"/>
</dbReference>
<dbReference type="GO" id="GO:0008270">
    <property type="term" value="F:zinc ion binding"/>
    <property type="evidence" value="ECO:0007669"/>
    <property type="project" value="InterPro"/>
</dbReference>
<keyword evidence="5" id="KW-0804">Transcription</keyword>
<dbReference type="RefSeq" id="XP_006673071.1">
    <property type="nucleotide sequence ID" value="XM_006673008.1"/>
</dbReference>
<evidence type="ECO:0000313" key="10">
    <source>
        <dbReference type="Proteomes" id="UP000001610"/>
    </source>
</evidence>
<dbReference type="EMBL" id="JH126404">
    <property type="protein sequence ID" value="EGX89616.1"/>
    <property type="molecule type" value="Genomic_DNA"/>
</dbReference>
<dbReference type="Proteomes" id="UP000001610">
    <property type="component" value="Unassembled WGS sequence"/>
</dbReference>
<evidence type="ECO:0000256" key="6">
    <source>
        <dbReference type="ARBA" id="ARBA00023242"/>
    </source>
</evidence>
<dbReference type="Gene3D" id="4.10.240.10">
    <property type="entry name" value="Zn(2)-C6 fungal-type DNA-binding domain"/>
    <property type="match status" value="1"/>
</dbReference>
<feature type="compositionally biased region" description="Low complexity" evidence="7">
    <location>
        <begin position="52"/>
        <end position="66"/>
    </location>
</feature>
<dbReference type="SMART" id="SM00066">
    <property type="entry name" value="GAL4"/>
    <property type="match status" value="1"/>
</dbReference>
<dbReference type="HOGENOM" id="CLU_007091_3_1_1"/>
<feature type="region of interest" description="Disordered" evidence="7">
    <location>
        <begin position="49"/>
        <end position="110"/>
    </location>
</feature>
<keyword evidence="10" id="KW-1185">Reference proteome</keyword>
<dbReference type="InterPro" id="IPR036864">
    <property type="entry name" value="Zn2-C6_fun-type_DNA-bd_sf"/>
</dbReference>
<dbReference type="Pfam" id="PF04082">
    <property type="entry name" value="Fungal_trans"/>
    <property type="match status" value="1"/>
</dbReference>
<evidence type="ECO:0000313" key="9">
    <source>
        <dbReference type="EMBL" id="EGX89616.1"/>
    </source>
</evidence>
<keyword evidence="4" id="KW-0238">DNA-binding</keyword>
<dbReference type="GO" id="GO:0000978">
    <property type="term" value="F:RNA polymerase II cis-regulatory region sequence-specific DNA binding"/>
    <property type="evidence" value="ECO:0007669"/>
    <property type="project" value="TreeGrafter"/>
</dbReference>
<dbReference type="InterPro" id="IPR001138">
    <property type="entry name" value="Zn2Cys6_DnaBD"/>
</dbReference>
<dbReference type="GeneID" id="18169878"/>
<dbReference type="GO" id="GO:0001228">
    <property type="term" value="F:DNA-binding transcription activator activity, RNA polymerase II-specific"/>
    <property type="evidence" value="ECO:0007669"/>
    <property type="project" value="TreeGrafter"/>
</dbReference>
<dbReference type="VEuPathDB" id="FungiDB:CCM_07868"/>
<dbReference type="PANTHER" id="PTHR31944">
    <property type="entry name" value="HEME-RESPONSIVE ZINC FINGER TRANSCRIPTION FACTOR HAP1"/>
    <property type="match status" value="1"/>
</dbReference>
<dbReference type="KEGG" id="cmt:CCM_07868"/>
<dbReference type="PANTHER" id="PTHR31944:SF131">
    <property type="entry name" value="HEME-RESPONSIVE ZINC FINGER TRANSCRIPTION FACTOR HAP1"/>
    <property type="match status" value="1"/>
</dbReference>